<dbReference type="GO" id="GO:0003824">
    <property type="term" value="F:catalytic activity"/>
    <property type="evidence" value="ECO:0007669"/>
    <property type="project" value="InterPro"/>
</dbReference>
<gene>
    <name evidence="3" type="ORF">DYE48_11440</name>
</gene>
<accession>A0A3E0J871</accession>
<dbReference type="Pfam" id="PF01230">
    <property type="entry name" value="HIT"/>
    <property type="match status" value="1"/>
</dbReference>
<dbReference type="InterPro" id="IPR052908">
    <property type="entry name" value="AP-4-A_phosphorylase"/>
</dbReference>
<evidence type="ECO:0000259" key="2">
    <source>
        <dbReference type="PROSITE" id="PS51084"/>
    </source>
</evidence>
<evidence type="ECO:0000313" key="4">
    <source>
        <dbReference type="Proteomes" id="UP000256305"/>
    </source>
</evidence>
<proteinExistence type="predicted"/>
<dbReference type="Gene3D" id="3.30.428.10">
    <property type="entry name" value="HIT-like"/>
    <property type="match status" value="1"/>
</dbReference>
<dbReference type="PANTHER" id="PTHR42997">
    <property type="entry name" value="HIT FAMILY HYDROLASE"/>
    <property type="match status" value="1"/>
</dbReference>
<dbReference type="Proteomes" id="UP000256305">
    <property type="component" value="Unassembled WGS sequence"/>
</dbReference>
<name>A0A3E0J871_9BACI</name>
<evidence type="ECO:0000256" key="1">
    <source>
        <dbReference type="PROSITE-ProRule" id="PRU00464"/>
    </source>
</evidence>
<reference evidence="3 4" key="1">
    <citation type="submission" date="2018-08" db="EMBL/GenBank/DDBJ databases">
        <title>Genome sequence of Halobacillus trueperi KCTC 3686.</title>
        <authorList>
            <person name="Cho K.H."/>
            <person name="Kwak M.-J."/>
            <person name="Kim B.-Y."/>
            <person name="Chun J."/>
        </authorList>
    </citation>
    <scope>NUCLEOTIDE SEQUENCE [LARGE SCALE GENOMIC DNA]</scope>
    <source>
        <strain evidence="3 4">KCTC 3686</strain>
    </source>
</reference>
<feature type="domain" description="HIT" evidence="2">
    <location>
        <begin position="5"/>
        <end position="111"/>
    </location>
</feature>
<dbReference type="EMBL" id="QUAE01000008">
    <property type="protein sequence ID" value="REJ08989.1"/>
    <property type="molecule type" value="Genomic_DNA"/>
</dbReference>
<dbReference type="InterPro" id="IPR011146">
    <property type="entry name" value="HIT-like"/>
</dbReference>
<sequence>MDQCVLCSPEADKEQKIIFENTSCYFVQKDQRILKGSGLIVPKSHKTTVFDLSREEWIDTQEMIQQVKSWLDETLKPDGYNIGYNCYKTGGQHIFHAHMHIIPRFQDEPHAGKGIRHWLKQEENKRHI</sequence>
<organism evidence="3 4">
    <name type="scientific">Halobacillus trueperi</name>
    <dbReference type="NCBI Taxonomy" id="156205"/>
    <lineage>
        <taxon>Bacteria</taxon>
        <taxon>Bacillati</taxon>
        <taxon>Bacillota</taxon>
        <taxon>Bacilli</taxon>
        <taxon>Bacillales</taxon>
        <taxon>Bacillaceae</taxon>
        <taxon>Halobacillus</taxon>
    </lineage>
</organism>
<dbReference type="SUPFAM" id="SSF54197">
    <property type="entry name" value="HIT-like"/>
    <property type="match status" value="1"/>
</dbReference>
<dbReference type="PROSITE" id="PS51084">
    <property type="entry name" value="HIT_2"/>
    <property type="match status" value="1"/>
</dbReference>
<dbReference type="PANTHER" id="PTHR42997:SF1">
    <property type="entry name" value="AP-4-A PHOSPHORYLASE"/>
    <property type="match status" value="1"/>
</dbReference>
<protein>
    <submittedName>
        <fullName evidence="3">HIT domain-containing protein</fullName>
    </submittedName>
</protein>
<evidence type="ECO:0000313" key="3">
    <source>
        <dbReference type="EMBL" id="REJ08989.1"/>
    </source>
</evidence>
<dbReference type="AlphaFoldDB" id="A0A3E0J871"/>
<dbReference type="RefSeq" id="WP_115823750.1">
    <property type="nucleotide sequence ID" value="NZ_QUAE01000008.1"/>
</dbReference>
<dbReference type="InterPro" id="IPR036265">
    <property type="entry name" value="HIT-like_sf"/>
</dbReference>
<keyword evidence="4" id="KW-1185">Reference proteome</keyword>
<feature type="short sequence motif" description="Histidine triad motif" evidence="1">
    <location>
        <begin position="96"/>
        <end position="100"/>
    </location>
</feature>
<comment type="caution">
    <text evidence="3">The sequence shown here is derived from an EMBL/GenBank/DDBJ whole genome shotgun (WGS) entry which is preliminary data.</text>
</comment>